<evidence type="ECO:0000313" key="2">
    <source>
        <dbReference type="Proteomes" id="UP000011980"/>
    </source>
</evidence>
<sequence length="63" mass="7805">MDSLFWFDRVGNDIVVFSKFKKMQYLFFESYLRICTENLNCGNYHENFSMTRSYPKEYVKFYL</sequence>
<protein>
    <submittedName>
        <fullName evidence="1">Uncharacterized protein</fullName>
    </submittedName>
</protein>
<dbReference type="AlphaFoldDB" id="M6F456"/>
<evidence type="ECO:0000313" key="1">
    <source>
        <dbReference type="EMBL" id="EMK23553.1"/>
    </source>
</evidence>
<dbReference type="PATRIC" id="fig|1240687.3.peg.2915"/>
<gene>
    <name evidence="1" type="ORF">LEP1GSC008_1101</name>
</gene>
<accession>M6F456</accession>
<proteinExistence type="predicted"/>
<dbReference type="Proteomes" id="UP000011980">
    <property type="component" value="Unassembled WGS sequence"/>
</dbReference>
<reference evidence="1 2" key="1">
    <citation type="submission" date="2013-01" db="EMBL/GenBank/DDBJ databases">
        <authorList>
            <person name="Harkins D.M."/>
            <person name="Durkin A.S."/>
            <person name="Brinkac L.M."/>
            <person name="Haft D.H."/>
            <person name="Selengut J.D."/>
            <person name="Sanka R."/>
            <person name="DePew J."/>
            <person name="Purushe J."/>
            <person name="Galloway R.L."/>
            <person name="Vinetz J.M."/>
            <person name="Sutton G.G."/>
            <person name="Nierman W.C."/>
            <person name="Fouts D.E."/>
        </authorList>
    </citation>
    <scope>NUCLEOTIDE SEQUENCE [LARGE SCALE GENOMIC DNA]</scope>
    <source>
        <strain evidence="1 2">Nikolaevo</strain>
    </source>
</reference>
<organism evidence="1 2">
    <name type="scientific">Leptospira kirschneri serovar Bulgarica str. Nikolaevo</name>
    <dbReference type="NCBI Taxonomy" id="1240687"/>
    <lineage>
        <taxon>Bacteria</taxon>
        <taxon>Pseudomonadati</taxon>
        <taxon>Spirochaetota</taxon>
        <taxon>Spirochaetia</taxon>
        <taxon>Leptospirales</taxon>
        <taxon>Leptospiraceae</taxon>
        <taxon>Leptospira</taxon>
    </lineage>
</organism>
<name>M6F456_9LEPT</name>
<dbReference type="EMBL" id="ANCE01000142">
    <property type="protein sequence ID" value="EMK23553.1"/>
    <property type="molecule type" value="Genomic_DNA"/>
</dbReference>
<comment type="caution">
    <text evidence="1">The sequence shown here is derived from an EMBL/GenBank/DDBJ whole genome shotgun (WGS) entry which is preliminary data.</text>
</comment>